<feature type="region of interest" description="Disordered" evidence="1">
    <location>
        <begin position="285"/>
        <end position="332"/>
    </location>
</feature>
<feature type="compositionally biased region" description="Polar residues" evidence="1">
    <location>
        <begin position="64"/>
        <end position="88"/>
    </location>
</feature>
<evidence type="ECO:0000313" key="4">
    <source>
        <dbReference type="Proteomes" id="UP000588334"/>
    </source>
</evidence>
<feature type="non-terminal residue" evidence="3">
    <location>
        <position position="1"/>
    </location>
</feature>
<keyword evidence="2" id="KW-0472">Membrane</keyword>
<name>A0A7K8WZJ1_9FURN</name>
<dbReference type="AlphaFoldDB" id="A0A7K8WZJ1"/>
<reference evidence="3 4" key="1">
    <citation type="submission" date="2019-09" db="EMBL/GenBank/DDBJ databases">
        <title>Bird 10,000 Genomes (B10K) Project - Family phase.</title>
        <authorList>
            <person name="Zhang G."/>
        </authorList>
    </citation>
    <scope>NUCLEOTIDE SEQUENCE [LARGE SCALE GENOMIC DNA]</scope>
    <source>
        <strain evidence="3">B10K-DU-001-03</strain>
        <tissue evidence="3">Muscle</tissue>
    </source>
</reference>
<protein>
    <submittedName>
        <fullName evidence="3">IMPG2 protein</fullName>
    </submittedName>
</protein>
<evidence type="ECO:0000313" key="3">
    <source>
        <dbReference type="EMBL" id="NXF84024.1"/>
    </source>
</evidence>
<comment type="caution">
    <text evidence="3">The sequence shown here is derived from an EMBL/GenBank/DDBJ whole genome shotgun (WGS) entry which is preliminary data.</text>
</comment>
<feature type="compositionally biased region" description="Pro residues" evidence="1">
    <location>
        <begin position="216"/>
        <end position="229"/>
    </location>
</feature>
<feature type="compositionally biased region" description="Low complexity" evidence="1">
    <location>
        <begin position="147"/>
        <end position="163"/>
    </location>
</feature>
<feature type="transmembrane region" description="Helical" evidence="2">
    <location>
        <begin position="564"/>
        <end position="587"/>
    </location>
</feature>
<feature type="non-terminal residue" evidence="3">
    <location>
        <position position="754"/>
    </location>
</feature>
<sequence>PGLAEGWGSASHPWQGPHSAPQPSVPSLGSGGHEGPVASTAWPLVGTGPASLPATGRGSGLPVPSTTAGTQGVTSSGLGQALDPTTTVLGPPDNRGSPEHSHIPHPSAVPGQSPVPLAPGSTSVMQSRGTHTSPGSLQIPPSPQPAPASGSAVTPLPTPLSSPGTSWGVLGLSPALGTPPGDPSPGLPHTGLRVDHAESSQIRGGTHMGVGSLAPPSAPGPPPQPPSSQPAPSLGSTTAVGVTATAVTTNITATTASPELLRDVGTVMPDPGDAVLQRHVAGPMWGPPTHVPTVMPRASQQPTDPPAAGDTDLAKPSSSPIGPRDTDSPRLMPAEVGRAPQVFIVEDQPPLLRASLLRIPCELVLDMGFVPALQDPGSREHRELLHSFNRTVSVGRGRGGCRLGATALNCPTVQVTPLFTSVPGFLRLEVTAVRWGSVVLQYDALFAVGRVPLPGLLELLGAALSSSRAQPGPVVEVAPVLRHGALVRTLDPCSVLFACPAGFTCVSRADGNTTCTSLCHRDYCKNRGICTHARGQQPLCQCPVGSDFWFMGLRCDYRVTQQSLLGMVAGVLLSIVLLGAVLATLAVRRFKALLLEARADQTRSSYRRFCRLDDVSAQYWSHSGLPSASSLDNPAFSNSEELLHLQILDNGFCSCQEDSGVTNSAKRSLAPARLPHQPSFHYDWDTSSSSMNDPMVDSGKASDISVSSWPMEPIQWAPFPLLHQLSRQRPHKARRPHSLCEGLELGTLERSWTA</sequence>
<gene>
    <name evidence="3" type="primary">Impg2_1</name>
    <name evidence="3" type="ORF">SCLMEX_R15230</name>
</gene>
<accession>A0A7K8WZJ1</accession>
<keyword evidence="2" id="KW-0812">Transmembrane</keyword>
<keyword evidence="2" id="KW-1133">Transmembrane helix</keyword>
<organism evidence="3 4">
    <name type="scientific">Sclerurus mexicanus</name>
    <name type="common">tawny-throated leaftosser</name>
    <dbReference type="NCBI Taxonomy" id="265632"/>
    <lineage>
        <taxon>Eukaryota</taxon>
        <taxon>Metazoa</taxon>
        <taxon>Chordata</taxon>
        <taxon>Craniata</taxon>
        <taxon>Vertebrata</taxon>
        <taxon>Euteleostomi</taxon>
        <taxon>Archelosauria</taxon>
        <taxon>Archosauria</taxon>
        <taxon>Dinosauria</taxon>
        <taxon>Saurischia</taxon>
        <taxon>Theropoda</taxon>
        <taxon>Coelurosauria</taxon>
        <taxon>Aves</taxon>
        <taxon>Neognathae</taxon>
        <taxon>Neoaves</taxon>
        <taxon>Telluraves</taxon>
        <taxon>Australaves</taxon>
        <taxon>Passeriformes</taxon>
        <taxon>Furnariidae</taxon>
        <taxon>Sclerurus</taxon>
    </lineage>
</organism>
<dbReference type="OrthoDB" id="10055523at2759"/>
<proteinExistence type="predicted"/>
<dbReference type="EMBL" id="VWZF01007161">
    <property type="protein sequence ID" value="NXF84024.1"/>
    <property type="molecule type" value="Genomic_DNA"/>
</dbReference>
<evidence type="ECO:0000256" key="2">
    <source>
        <dbReference type="SAM" id="Phobius"/>
    </source>
</evidence>
<feature type="compositionally biased region" description="Polar residues" evidence="1">
    <location>
        <begin position="120"/>
        <end position="136"/>
    </location>
</feature>
<dbReference type="Proteomes" id="UP000588334">
    <property type="component" value="Unassembled WGS sequence"/>
</dbReference>
<evidence type="ECO:0000256" key="1">
    <source>
        <dbReference type="SAM" id="MobiDB-lite"/>
    </source>
</evidence>
<feature type="region of interest" description="Disordered" evidence="1">
    <location>
        <begin position="1"/>
        <end position="237"/>
    </location>
</feature>
<keyword evidence="4" id="KW-1185">Reference proteome</keyword>